<evidence type="ECO:0000256" key="2">
    <source>
        <dbReference type="PROSITE-ProRule" id="PRU00285"/>
    </source>
</evidence>
<evidence type="ECO:0000313" key="7">
    <source>
        <dbReference type="Proteomes" id="UP001374584"/>
    </source>
</evidence>
<accession>A0AAN9QC28</accession>
<evidence type="ECO:0000256" key="1">
    <source>
        <dbReference type="ARBA" id="ARBA00023016"/>
    </source>
</evidence>
<comment type="similarity">
    <text evidence="2 3">Belongs to the small heat shock protein (HSP20) family.</text>
</comment>
<evidence type="ECO:0000313" key="6">
    <source>
        <dbReference type="EMBL" id="KAK7332315.1"/>
    </source>
</evidence>
<dbReference type="Pfam" id="PF00011">
    <property type="entry name" value="HSP20"/>
    <property type="match status" value="1"/>
</dbReference>
<keyword evidence="7" id="KW-1185">Reference proteome</keyword>
<keyword evidence="1" id="KW-0346">Stress response</keyword>
<feature type="region of interest" description="Disordered" evidence="4">
    <location>
        <begin position="1"/>
        <end position="27"/>
    </location>
</feature>
<evidence type="ECO:0000256" key="4">
    <source>
        <dbReference type="SAM" id="MobiDB-lite"/>
    </source>
</evidence>
<dbReference type="InterPro" id="IPR002068">
    <property type="entry name" value="A-crystallin/Hsp20_dom"/>
</dbReference>
<dbReference type="InterPro" id="IPR031107">
    <property type="entry name" value="Small_HSP"/>
</dbReference>
<dbReference type="Proteomes" id="UP001374584">
    <property type="component" value="Unassembled WGS sequence"/>
</dbReference>
<dbReference type="AlphaFoldDB" id="A0AAN9QC28"/>
<organism evidence="6 7">
    <name type="scientific">Phaseolus coccineus</name>
    <name type="common">Scarlet runner bean</name>
    <name type="synonym">Phaseolus multiflorus</name>
    <dbReference type="NCBI Taxonomy" id="3886"/>
    <lineage>
        <taxon>Eukaryota</taxon>
        <taxon>Viridiplantae</taxon>
        <taxon>Streptophyta</taxon>
        <taxon>Embryophyta</taxon>
        <taxon>Tracheophyta</taxon>
        <taxon>Spermatophyta</taxon>
        <taxon>Magnoliopsida</taxon>
        <taxon>eudicotyledons</taxon>
        <taxon>Gunneridae</taxon>
        <taxon>Pentapetalae</taxon>
        <taxon>rosids</taxon>
        <taxon>fabids</taxon>
        <taxon>Fabales</taxon>
        <taxon>Fabaceae</taxon>
        <taxon>Papilionoideae</taxon>
        <taxon>50 kb inversion clade</taxon>
        <taxon>NPAAA clade</taxon>
        <taxon>indigoferoid/millettioid clade</taxon>
        <taxon>Phaseoleae</taxon>
        <taxon>Phaseolus</taxon>
    </lineage>
</organism>
<evidence type="ECO:0000259" key="5">
    <source>
        <dbReference type="PROSITE" id="PS01031"/>
    </source>
</evidence>
<dbReference type="InterPro" id="IPR008978">
    <property type="entry name" value="HSP20-like_chaperone"/>
</dbReference>
<comment type="caution">
    <text evidence="6">The sequence shown here is derived from an EMBL/GenBank/DDBJ whole genome shotgun (WGS) entry which is preliminary data.</text>
</comment>
<dbReference type="PROSITE" id="PS01031">
    <property type="entry name" value="SHSP"/>
    <property type="match status" value="1"/>
</dbReference>
<dbReference type="EMBL" id="JAYMYR010000011">
    <property type="protein sequence ID" value="KAK7332315.1"/>
    <property type="molecule type" value="Genomic_DNA"/>
</dbReference>
<feature type="domain" description="SHSP" evidence="5">
    <location>
        <begin position="85"/>
        <end position="190"/>
    </location>
</feature>
<protein>
    <recommendedName>
        <fullName evidence="5">SHSP domain-containing protein</fullName>
    </recommendedName>
</protein>
<dbReference type="FunFam" id="2.60.40.790:FF:000076">
    <property type="entry name" value="15.4 kDa class V heat shock protein"/>
    <property type="match status" value="1"/>
</dbReference>
<proteinExistence type="inferred from homology"/>
<name>A0AAN9QC28_PHACN</name>
<gene>
    <name evidence="6" type="ORF">VNO80_29065</name>
</gene>
<dbReference type="SUPFAM" id="SSF49764">
    <property type="entry name" value="HSP20-like chaperones"/>
    <property type="match status" value="1"/>
</dbReference>
<evidence type="ECO:0000256" key="3">
    <source>
        <dbReference type="RuleBase" id="RU003616"/>
    </source>
</evidence>
<dbReference type="PANTHER" id="PTHR11527">
    <property type="entry name" value="HEAT-SHOCK PROTEIN 20 FAMILY MEMBER"/>
    <property type="match status" value="1"/>
</dbReference>
<reference evidence="6 7" key="1">
    <citation type="submission" date="2024-01" db="EMBL/GenBank/DDBJ databases">
        <title>The genomes of 5 underutilized Papilionoideae crops provide insights into root nodulation and disease resistanc.</title>
        <authorList>
            <person name="Jiang F."/>
        </authorList>
    </citation>
    <scope>NUCLEOTIDE SEQUENCE [LARGE SCALE GENOMIC DNA]</scope>
    <source>
        <strain evidence="6">JINMINGXINNONG_FW02</strain>
        <tissue evidence="6">Leaves</tissue>
    </source>
</reference>
<dbReference type="Gene3D" id="2.60.40.790">
    <property type="match status" value="1"/>
</dbReference>
<sequence length="198" mass="22647">MRSKYPTVYRSKKKGSDQTDSDEFNSSSQLVHLSIKINQPTTIYPFSPAPQKPNQQGNSKLLTMEFPPSHSLPWQYFIPSHLLFPYNFIPQNHVHWTETPESHIFSADIPGVRKEELRVEVEDSRYLIIRTEAVDESTEPPRKFERKFRLPGRVELDGISAGYEDGVLTVTVPRSIRSGFYIDPADVSENLEVLARAA</sequence>